<keyword evidence="4" id="KW-1185">Reference proteome</keyword>
<keyword evidence="2" id="KW-0732">Signal</keyword>
<proteinExistence type="predicted"/>
<protein>
    <submittedName>
        <fullName evidence="3">Uncharacterized protein</fullName>
    </submittedName>
</protein>
<name>A0ABU0J1S2_9HYPH</name>
<dbReference type="EMBL" id="JAUSVX010000001">
    <property type="protein sequence ID" value="MDQ0468203.1"/>
    <property type="molecule type" value="Genomic_DNA"/>
</dbReference>
<reference evidence="3 4" key="1">
    <citation type="submission" date="2023-07" db="EMBL/GenBank/DDBJ databases">
        <title>Genomic Encyclopedia of Type Strains, Phase IV (KMG-IV): sequencing the most valuable type-strain genomes for metagenomic binning, comparative biology and taxonomic classification.</title>
        <authorList>
            <person name="Goeker M."/>
        </authorList>
    </citation>
    <scope>NUCLEOTIDE SEQUENCE [LARGE SCALE GENOMIC DNA]</scope>
    <source>
        <strain evidence="3 4">DSM 19619</strain>
    </source>
</reference>
<organism evidence="3 4">
    <name type="scientific">Labrys wisconsinensis</name>
    <dbReference type="NCBI Taxonomy" id="425677"/>
    <lineage>
        <taxon>Bacteria</taxon>
        <taxon>Pseudomonadati</taxon>
        <taxon>Pseudomonadota</taxon>
        <taxon>Alphaproteobacteria</taxon>
        <taxon>Hyphomicrobiales</taxon>
        <taxon>Xanthobacteraceae</taxon>
        <taxon>Labrys</taxon>
    </lineage>
</organism>
<evidence type="ECO:0000256" key="2">
    <source>
        <dbReference type="SAM" id="SignalP"/>
    </source>
</evidence>
<feature type="chain" id="PRO_5045883756" evidence="2">
    <location>
        <begin position="23"/>
        <end position="75"/>
    </location>
</feature>
<evidence type="ECO:0000313" key="3">
    <source>
        <dbReference type="EMBL" id="MDQ0468203.1"/>
    </source>
</evidence>
<sequence>MSDKLLAGLILALMAVILPAFAAVLPRDVPPQKPLPQLAALHLSAPQTVAAAASPRLSDDSGSGLPPVEITGPLR</sequence>
<feature type="region of interest" description="Disordered" evidence="1">
    <location>
        <begin position="52"/>
        <end position="75"/>
    </location>
</feature>
<dbReference type="Proteomes" id="UP001242480">
    <property type="component" value="Unassembled WGS sequence"/>
</dbReference>
<feature type="signal peptide" evidence="2">
    <location>
        <begin position="1"/>
        <end position="22"/>
    </location>
</feature>
<evidence type="ECO:0000256" key="1">
    <source>
        <dbReference type="SAM" id="MobiDB-lite"/>
    </source>
</evidence>
<gene>
    <name evidence="3" type="ORF">QO011_001198</name>
</gene>
<evidence type="ECO:0000313" key="4">
    <source>
        <dbReference type="Proteomes" id="UP001242480"/>
    </source>
</evidence>
<dbReference type="RefSeq" id="WP_307268962.1">
    <property type="nucleotide sequence ID" value="NZ_JAUSVX010000001.1"/>
</dbReference>
<comment type="caution">
    <text evidence="3">The sequence shown here is derived from an EMBL/GenBank/DDBJ whole genome shotgun (WGS) entry which is preliminary data.</text>
</comment>
<accession>A0ABU0J1S2</accession>